<reference evidence="1" key="1">
    <citation type="journal article" date="2022" name="bioRxiv">
        <title>Population genetic analysis of Ophidiomyces ophidiicola, the causative agent of snake fungal disease, indicates recent introductions to the USA.</title>
        <authorList>
            <person name="Ladner J.T."/>
            <person name="Palmer J.M."/>
            <person name="Ettinger C.L."/>
            <person name="Stajich J.E."/>
            <person name="Farrell T.M."/>
            <person name="Glorioso B.M."/>
            <person name="Lawson B."/>
            <person name="Price S.J."/>
            <person name="Stengle A.G."/>
            <person name="Grear D.A."/>
            <person name="Lorch J.M."/>
        </authorList>
    </citation>
    <scope>NUCLEOTIDE SEQUENCE</scope>
    <source>
        <strain evidence="1">NWHC 24266-5</strain>
    </source>
</reference>
<accession>A0ACB8V203</accession>
<evidence type="ECO:0000313" key="1">
    <source>
        <dbReference type="EMBL" id="KAI2391026.1"/>
    </source>
</evidence>
<sequence length="496" mass="55435">MRLLAAVALALTSCVYATKSNSTLATHVLPNNFIPPQVFKNLNLLRNINLEKGYPRETINILVENAGDTPQSKYYVPFSSEVISKVGGFEAWEKNAESNGKFKVERTHIRSQNSNQYFIIHLRTPLPPSSRLSLSLSYYLLSAIEPLPAAIEQDAKQYLVYDFSAYAPSAYVTNMQRTKLKFPSINVPDYTVTNGLKPGSESDPEKQGSTFTYGPYKTVDITPGTVEPVTVRYEFSRPVIMSTLLERDIEVSHWGGNLATEDRYWLQNNGAHLAKQFSRVAWSMKTLENSPSVAISALRVILTPGAVDPYFIDDIGNVSTSRFSPGRGKGGGLLDIRPRFPIFGGWKYSFRIGWNEALFSFLRKSKSEDTYILKVPFLDCPKMPEGIQYEKLDLRVILPEGASEVKYELFGGVGVPNDIHSEILLHKTFMDTLGRTVLKLTATNIADEARDVQLIVTYNYPFAASLRKPITIFVGVLSVFVAAWAISNVDVSIKKR</sequence>
<protein>
    <submittedName>
        <fullName evidence="1">Dolichyl-diphosphooligosaccharide--protein glycosyltransferase subunit 1</fullName>
    </submittedName>
</protein>
<dbReference type="EMBL" id="JALBCA010000014">
    <property type="protein sequence ID" value="KAI2391026.1"/>
    <property type="molecule type" value="Genomic_DNA"/>
</dbReference>
<organism evidence="1">
    <name type="scientific">Ophidiomyces ophidiicola</name>
    <dbReference type="NCBI Taxonomy" id="1387563"/>
    <lineage>
        <taxon>Eukaryota</taxon>
        <taxon>Fungi</taxon>
        <taxon>Dikarya</taxon>
        <taxon>Ascomycota</taxon>
        <taxon>Pezizomycotina</taxon>
        <taxon>Eurotiomycetes</taxon>
        <taxon>Eurotiomycetidae</taxon>
        <taxon>Onygenales</taxon>
        <taxon>Onygenaceae</taxon>
        <taxon>Ophidiomyces</taxon>
    </lineage>
</organism>
<comment type="caution">
    <text evidence="1">The sequence shown here is derived from an EMBL/GenBank/DDBJ whole genome shotgun (WGS) entry which is preliminary data.</text>
</comment>
<gene>
    <name evidence="1" type="primary">OST1</name>
    <name evidence="1" type="ORF">LOY88_001327</name>
</gene>
<name>A0ACB8V203_9EURO</name>
<proteinExistence type="predicted"/>